<feature type="domain" description="Outer membrane protein assembly factor BamE" evidence="4">
    <location>
        <begin position="28"/>
        <end position="103"/>
    </location>
</feature>
<protein>
    <submittedName>
        <fullName evidence="5">Outer membrane protein assembly factor BamE</fullName>
    </submittedName>
</protein>
<keyword evidence="6" id="KW-1185">Reference proteome</keyword>
<evidence type="ECO:0000313" key="5">
    <source>
        <dbReference type="EMBL" id="MBR9970589.1"/>
    </source>
</evidence>
<accession>A0ABS5I825</accession>
<evidence type="ECO:0000256" key="2">
    <source>
        <dbReference type="ARBA" id="ARBA00023136"/>
    </source>
</evidence>
<dbReference type="RefSeq" id="WP_211546075.1">
    <property type="nucleotide sequence ID" value="NZ_JAGTUF010000001.1"/>
</dbReference>
<evidence type="ECO:0000259" key="4">
    <source>
        <dbReference type="Pfam" id="PF04355"/>
    </source>
</evidence>
<dbReference type="Gene3D" id="3.30.1450.10">
    <property type="match status" value="1"/>
</dbReference>
<keyword evidence="2" id="KW-0472">Membrane</keyword>
<dbReference type="InterPro" id="IPR007450">
    <property type="entry name" value="BamE_dom"/>
</dbReference>
<evidence type="ECO:0000313" key="6">
    <source>
        <dbReference type="Proteomes" id="UP000680714"/>
    </source>
</evidence>
<evidence type="ECO:0000256" key="1">
    <source>
        <dbReference type="ARBA" id="ARBA00022729"/>
    </source>
</evidence>
<dbReference type="PROSITE" id="PS51257">
    <property type="entry name" value="PROKAR_LIPOPROTEIN"/>
    <property type="match status" value="1"/>
</dbReference>
<feature type="signal peptide" evidence="3">
    <location>
        <begin position="1"/>
        <end position="19"/>
    </location>
</feature>
<dbReference type="EMBL" id="JAGTUF010000001">
    <property type="protein sequence ID" value="MBR9970589.1"/>
    <property type="molecule type" value="Genomic_DNA"/>
</dbReference>
<name>A0ABS5I825_9PROT</name>
<evidence type="ECO:0000256" key="3">
    <source>
        <dbReference type="SAM" id="SignalP"/>
    </source>
</evidence>
<sequence>MKKLILPVLLAAFIGGTSACTPTIDNRGNLPHPEDLAKIVAGTTTRDEVQVLLGTPSSSLNYGDESWQYISSVSETTAFFKPEVKDRKVVSINFDMQGIVKNVTYKGLNDGQEIVLVDRETPTAGKELGILEQLMGNVGRFSKPSSGGGLGQ</sequence>
<organism evidence="5 6">
    <name type="scientific">Magnetospirillum sulfuroxidans</name>
    <dbReference type="NCBI Taxonomy" id="611300"/>
    <lineage>
        <taxon>Bacteria</taxon>
        <taxon>Pseudomonadati</taxon>
        <taxon>Pseudomonadota</taxon>
        <taxon>Alphaproteobacteria</taxon>
        <taxon>Rhodospirillales</taxon>
        <taxon>Rhodospirillaceae</taxon>
        <taxon>Magnetospirillum</taxon>
    </lineage>
</organism>
<dbReference type="InterPro" id="IPR037873">
    <property type="entry name" value="BamE-like"/>
</dbReference>
<dbReference type="Proteomes" id="UP000680714">
    <property type="component" value="Unassembled WGS sequence"/>
</dbReference>
<comment type="caution">
    <text evidence="5">The sequence shown here is derived from an EMBL/GenBank/DDBJ whole genome shotgun (WGS) entry which is preliminary data.</text>
</comment>
<dbReference type="Pfam" id="PF04355">
    <property type="entry name" value="BamE"/>
    <property type="match status" value="1"/>
</dbReference>
<reference evidence="5 6" key="1">
    <citation type="submission" date="2021-04" db="EMBL/GenBank/DDBJ databases">
        <title>Magnetospirillum sulfuroxidans sp. nov., a facultative chemolithoautotrophic sulfur-oxidizing alphaproteobacterium isolated from freshwater sediment and proposals for Paramagetospirillum gen. nov., and Magnetospirillaceae fam. nov.</title>
        <authorList>
            <person name="Koziaeva V."/>
            <person name="Geelhoed J.S."/>
            <person name="Sorokin D.Y."/>
            <person name="Grouzdev D.S."/>
        </authorList>
    </citation>
    <scope>NUCLEOTIDE SEQUENCE [LARGE SCALE GENOMIC DNA]</scope>
    <source>
        <strain evidence="5 6">J10</strain>
    </source>
</reference>
<gene>
    <name evidence="5" type="ORF">KEC16_02545</name>
</gene>
<proteinExistence type="predicted"/>
<keyword evidence="1 3" id="KW-0732">Signal</keyword>
<feature type="chain" id="PRO_5047053826" evidence="3">
    <location>
        <begin position="20"/>
        <end position="152"/>
    </location>
</feature>